<evidence type="ECO:0000313" key="2">
    <source>
        <dbReference type="Proteomes" id="UP000583929"/>
    </source>
</evidence>
<reference evidence="1 2" key="1">
    <citation type="journal article" date="2020" name="bioRxiv">
        <title>Sequence and annotation of 42 cannabis genomes reveals extensive copy number variation in cannabinoid synthesis and pathogen resistance genes.</title>
        <authorList>
            <person name="Mckernan K.J."/>
            <person name="Helbert Y."/>
            <person name="Kane L.T."/>
            <person name="Ebling H."/>
            <person name="Zhang L."/>
            <person name="Liu B."/>
            <person name="Eaton Z."/>
            <person name="Mclaughlin S."/>
            <person name="Kingan S."/>
            <person name="Baybayan P."/>
            <person name="Concepcion G."/>
            <person name="Jordan M."/>
            <person name="Riva A."/>
            <person name="Barbazuk W."/>
            <person name="Harkins T."/>
        </authorList>
    </citation>
    <scope>NUCLEOTIDE SEQUENCE [LARGE SCALE GENOMIC DNA]</scope>
    <source>
        <strain evidence="2">cv. Jamaican Lion 4</strain>
        <tissue evidence="1">Leaf</tissue>
    </source>
</reference>
<accession>A0A7J6GBD7</accession>
<comment type="caution">
    <text evidence="1">The sequence shown here is derived from an EMBL/GenBank/DDBJ whole genome shotgun (WGS) entry which is preliminary data.</text>
</comment>
<evidence type="ECO:0000313" key="1">
    <source>
        <dbReference type="EMBL" id="KAF4379510.1"/>
    </source>
</evidence>
<organism evidence="1 2">
    <name type="scientific">Cannabis sativa</name>
    <name type="common">Hemp</name>
    <name type="synonym">Marijuana</name>
    <dbReference type="NCBI Taxonomy" id="3483"/>
    <lineage>
        <taxon>Eukaryota</taxon>
        <taxon>Viridiplantae</taxon>
        <taxon>Streptophyta</taxon>
        <taxon>Embryophyta</taxon>
        <taxon>Tracheophyta</taxon>
        <taxon>Spermatophyta</taxon>
        <taxon>Magnoliopsida</taxon>
        <taxon>eudicotyledons</taxon>
        <taxon>Gunneridae</taxon>
        <taxon>Pentapetalae</taxon>
        <taxon>rosids</taxon>
        <taxon>fabids</taxon>
        <taxon>Rosales</taxon>
        <taxon>Cannabaceae</taxon>
        <taxon>Cannabis</taxon>
    </lineage>
</organism>
<proteinExistence type="predicted"/>
<protein>
    <submittedName>
        <fullName evidence="1">Uncharacterized protein</fullName>
    </submittedName>
</protein>
<gene>
    <name evidence="1" type="ORF">G4B88_018206</name>
</gene>
<sequence>MVRLIYFPFTIDFIRVDVYGCGSESSGNLRIQSDLMVDVCGKQTSVLDVFSCARTVVHRSDSSGLMASTYSLPHSLPVVSVANGGGSNLPLPSLVRGPRRVMMVTSQRPVLTPRTRHVSRELAFTSLRITVVFVVFEAFF</sequence>
<dbReference type="EMBL" id="JAATIQ010000128">
    <property type="protein sequence ID" value="KAF4379510.1"/>
    <property type="molecule type" value="Genomic_DNA"/>
</dbReference>
<keyword evidence="2" id="KW-1185">Reference proteome</keyword>
<name>A0A7J6GBD7_CANSA</name>
<dbReference type="Proteomes" id="UP000583929">
    <property type="component" value="Unassembled WGS sequence"/>
</dbReference>
<dbReference type="AlphaFoldDB" id="A0A7J6GBD7"/>